<dbReference type="SUPFAM" id="SSF82199">
    <property type="entry name" value="SET domain"/>
    <property type="match status" value="1"/>
</dbReference>
<dbReference type="EMBL" id="MU007148">
    <property type="protein sequence ID" value="KAF2416955.1"/>
    <property type="molecule type" value="Genomic_DNA"/>
</dbReference>
<name>A0A9P4TS34_9PEZI</name>
<organism evidence="2 3">
    <name type="scientific">Tothia fuscella</name>
    <dbReference type="NCBI Taxonomy" id="1048955"/>
    <lineage>
        <taxon>Eukaryota</taxon>
        <taxon>Fungi</taxon>
        <taxon>Dikarya</taxon>
        <taxon>Ascomycota</taxon>
        <taxon>Pezizomycotina</taxon>
        <taxon>Dothideomycetes</taxon>
        <taxon>Pleosporomycetidae</taxon>
        <taxon>Venturiales</taxon>
        <taxon>Cylindrosympodiaceae</taxon>
        <taxon>Tothia</taxon>
    </lineage>
</organism>
<feature type="domain" description="SET" evidence="1">
    <location>
        <begin position="146"/>
        <end position="287"/>
    </location>
</feature>
<sequence>MGIDAGFDMDPPLSKSAIDRHDWEQFIAAVKARYKDDDQFEIKSNYINFRAGEHPKLPFEGHKFLRFSSKISGSNARTSGVEQIIVTVGRIARSHFGSRVKYWNEAANEYGVYGWEKVDESIISYIQPDELETPITAESRSDSNPVLFEIKDIPGKGRGMVACCDISKGKRILCEGPLLTATPMFSQAELEVSLGTKLKGMPKPLQRQFLSLHNNFPGKFPFSGIVKTNALPCGSGSKIAGVYATACLINHSCVPNAHNSWNDLEGHETIHATRNVNNGEEITITYEHGRLSSDRQSFFRETFGFTCTCSTCSLPPSLLRASDKRRAHMERLDKAIGDPARMVNSLGKSLRDCYVLLQILDKEFDSCPGALSARVYYDAFQICIVHGDQARARIFAERAHKKRVICEGDDSPSSQRMKLFALIPSAHNKWRTTKDSAPINLETTTLDVWLFRLKE</sequence>
<dbReference type="InterPro" id="IPR046341">
    <property type="entry name" value="SET_dom_sf"/>
</dbReference>
<dbReference type="CDD" id="cd20071">
    <property type="entry name" value="SET_SMYD"/>
    <property type="match status" value="1"/>
</dbReference>
<evidence type="ECO:0000313" key="2">
    <source>
        <dbReference type="EMBL" id="KAF2416955.1"/>
    </source>
</evidence>
<evidence type="ECO:0000259" key="1">
    <source>
        <dbReference type="PROSITE" id="PS50280"/>
    </source>
</evidence>
<dbReference type="Gene3D" id="2.170.270.10">
    <property type="entry name" value="SET domain"/>
    <property type="match status" value="1"/>
</dbReference>
<accession>A0A9P4TS34</accession>
<dbReference type="Pfam" id="PF00856">
    <property type="entry name" value="SET"/>
    <property type="match status" value="1"/>
</dbReference>
<dbReference type="InterPro" id="IPR053185">
    <property type="entry name" value="SET_domain_protein"/>
</dbReference>
<protein>
    <submittedName>
        <fullName evidence="2">SET domain-containing protein</fullName>
    </submittedName>
</protein>
<dbReference type="PANTHER" id="PTHR47332:SF4">
    <property type="entry name" value="SET DOMAIN-CONTAINING PROTEIN 5"/>
    <property type="match status" value="1"/>
</dbReference>
<gene>
    <name evidence="2" type="ORF">EJ08DRAFT_703531</name>
</gene>
<proteinExistence type="predicted"/>
<dbReference type="PANTHER" id="PTHR47332">
    <property type="entry name" value="SET DOMAIN-CONTAINING PROTEIN 5"/>
    <property type="match status" value="1"/>
</dbReference>
<comment type="caution">
    <text evidence="2">The sequence shown here is derived from an EMBL/GenBank/DDBJ whole genome shotgun (WGS) entry which is preliminary data.</text>
</comment>
<keyword evidence="3" id="KW-1185">Reference proteome</keyword>
<dbReference type="PROSITE" id="PS50280">
    <property type="entry name" value="SET"/>
    <property type="match status" value="1"/>
</dbReference>
<dbReference type="InterPro" id="IPR001214">
    <property type="entry name" value="SET_dom"/>
</dbReference>
<evidence type="ECO:0000313" key="3">
    <source>
        <dbReference type="Proteomes" id="UP000800235"/>
    </source>
</evidence>
<dbReference type="AlphaFoldDB" id="A0A9P4TS34"/>
<dbReference type="Proteomes" id="UP000800235">
    <property type="component" value="Unassembled WGS sequence"/>
</dbReference>
<dbReference type="SMART" id="SM00317">
    <property type="entry name" value="SET"/>
    <property type="match status" value="1"/>
</dbReference>
<dbReference type="OrthoDB" id="265717at2759"/>
<reference evidence="2" key="1">
    <citation type="journal article" date="2020" name="Stud. Mycol.">
        <title>101 Dothideomycetes genomes: a test case for predicting lifestyles and emergence of pathogens.</title>
        <authorList>
            <person name="Haridas S."/>
            <person name="Albert R."/>
            <person name="Binder M."/>
            <person name="Bloem J."/>
            <person name="Labutti K."/>
            <person name="Salamov A."/>
            <person name="Andreopoulos B."/>
            <person name="Baker S."/>
            <person name="Barry K."/>
            <person name="Bills G."/>
            <person name="Bluhm B."/>
            <person name="Cannon C."/>
            <person name="Castanera R."/>
            <person name="Culley D."/>
            <person name="Daum C."/>
            <person name="Ezra D."/>
            <person name="Gonzalez J."/>
            <person name="Henrissat B."/>
            <person name="Kuo A."/>
            <person name="Liang C."/>
            <person name="Lipzen A."/>
            <person name="Lutzoni F."/>
            <person name="Magnuson J."/>
            <person name="Mondo S."/>
            <person name="Nolan M."/>
            <person name="Ohm R."/>
            <person name="Pangilinan J."/>
            <person name="Park H.-J."/>
            <person name="Ramirez L."/>
            <person name="Alfaro M."/>
            <person name="Sun H."/>
            <person name="Tritt A."/>
            <person name="Yoshinaga Y."/>
            <person name="Zwiers L.-H."/>
            <person name="Turgeon B."/>
            <person name="Goodwin S."/>
            <person name="Spatafora J."/>
            <person name="Crous P."/>
            <person name="Grigoriev I."/>
        </authorList>
    </citation>
    <scope>NUCLEOTIDE SEQUENCE</scope>
    <source>
        <strain evidence="2">CBS 130266</strain>
    </source>
</reference>